<dbReference type="GO" id="GO:0004180">
    <property type="term" value="F:carboxypeptidase activity"/>
    <property type="evidence" value="ECO:0007669"/>
    <property type="project" value="UniProtKB-KW"/>
</dbReference>
<dbReference type="Proteomes" id="UP000324222">
    <property type="component" value="Unassembled WGS sequence"/>
</dbReference>
<organism evidence="2 3">
    <name type="scientific">Portunus trituberculatus</name>
    <name type="common">Swimming crab</name>
    <name type="synonym">Neptunus trituberculatus</name>
    <dbReference type="NCBI Taxonomy" id="210409"/>
    <lineage>
        <taxon>Eukaryota</taxon>
        <taxon>Metazoa</taxon>
        <taxon>Ecdysozoa</taxon>
        <taxon>Arthropoda</taxon>
        <taxon>Crustacea</taxon>
        <taxon>Multicrustacea</taxon>
        <taxon>Malacostraca</taxon>
        <taxon>Eumalacostraca</taxon>
        <taxon>Eucarida</taxon>
        <taxon>Decapoda</taxon>
        <taxon>Pleocyemata</taxon>
        <taxon>Brachyura</taxon>
        <taxon>Eubrachyura</taxon>
        <taxon>Portunoidea</taxon>
        <taxon>Portunidae</taxon>
        <taxon>Portuninae</taxon>
        <taxon>Portunus</taxon>
    </lineage>
</organism>
<dbReference type="AlphaFoldDB" id="A0A5B7HCN2"/>
<dbReference type="InterPro" id="IPR007365">
    <property type="entry name" value="TFR-like_dimer_dom"/>
</dbReference>
<keyword evidence="2" id="KW-0378">Hydrolase</keyword>
<dbReference type="Pfam" id="PF04253">
    <property type="entry name" value="TFR_dimer"/>
    <property type="match status" value="1"/>
</dbReference>
<evidence type="ECO:0000313" key="2">
    <source>
        <dbReference type="EMBL" id="MPC70070.1"/>
    </source>
</evidence>
<dbReference type="EMBL" id="VSRR010030478">
    <property type="protein sequence ID" value="MPC70070.1"/>
    <property type="molecule type" value="Genomic_DNA"/>
</dbReference>
<evidence type="ECO:0000259" key="1">
    <source>
        <dbReference type="Pfam" id="PF04253"/>
    </source>
</evidence>
<dbReference type="OrthoDB" id="5841748at2759"/>
<keyword evidence="2" id="KW-0645">Protease</keyword>
<dbReference type="SUPFAM" id="SSF47672">
    <property type="entry name" value="Transferrin receptor-like dimerisation domain"/>
    <property type="match status" value="1"/>
</dbReference>
<reference evidence="2 3" key="1">
    <citation type="submission" date="2019-05" db="EMBL/GenBank/DDBJ databases">
        <title>Another draft genome of Portunus trituberculatus and its Hox gene families provides insights of decapod evolution.</title>
        <authorList>
            <person name="Jeong J.-H."/>
            <person name="Song I."/>
            <person name="Kim S."/>
            <person name="Choi T."/>
            <person name="Kim D."/>
            <person name="Ryu S."/>
            <person name="Kim W."/>
        </authorList>
    </citation>
    <scope>NUCLEOTIDE SEQUENCE [LARGE SCALE GENOMIC DNA]</scope>
    <source>
        <tissue evidence="2">Muscle</tissue>
    </source>
</reference>
<dbReference type="Gene3D" id="1.20.930.40">
    <property type="entry name" value="Transferrin receptor-like, dimerisation domain"/>
    <property type="match status" value="1"/>
</dbReference>
<keyword evidence="3" id="KW-1185">Reference proteome</keyword>
<dbReference type="InterPro" id="IPR036757">
    <property type="entry name" value="TFR-like_dimer_dom_sf"/>
</dbReference>
<comment type="caution">
    <text evidence="2">The sequence shown here is derived from an EMBL/GenBank/DDBJ whole genome shotgun (WGS) entry which is preliminary data.</text>
</comment>
<dbReference type="PANTHER" id="PTHR10404">
    <property type="entry name" value="N-ACETYLATED-ALPHA-LINKED ACIDIC DIPEPTIDASE"/>
    <property type="match status" value="1"/>
</dbReference>
<gene>
    <name evidence="2" type="primary">Folh1_1</name>
    <name evidence="2" type="ORF">E2C01_064307</name>
</gene>
<accession>A0A5B7HCN2</accession>
<keyword evidence="2" id="KW-0121">Carboxypeptidase</keyword>
<feature type="domain" description="Transferrin receptor-like dimerisation" evidence="1">
    <location>
        <begin position="13"/>
        <end position="104"/>
    </location>
</feature>
<protein>
    <submittedName>
        <fullName evidence="2">Glutamate carboxypeptidase 2</fullName>
    </submittedName>
</protein>
<dbReference type="PANTHER" id="PTHR10404:SF46">
    <property type="entry name" value="VACUOLAR PROTEIN SORTING-ASSOCIATED PROTEIN 70"/>
    <property type="match status" value="1"/>
</dbReference>
<proteinExistence type="predicted"/>
<name>A0A5B7HCN2_PORTR</name>
<sequence>MLLSPHYLPSSTLSPVTLRAVNDQLMKIEQLFLLPAGLPGRPDTRHTVFAPSQFNNYASAGFPGLVDLLYKIDTLQGKERADREEEIRKHISHLTIFMRAAEKFIKDVHLI</sequence>
<dbReference type="InterPro" id="IPR039373">
    <property type="entry name" value="Peptidase_M28B"/>
</dbReference>
<evidence type="ECO:0000313" key="3">
    <source>
        <dbReference type="Proteomes" id="UP000324222"/>
    </source>
</evidence>